<organism evidence="1 2">
    <name type="scientific">Trichonephila clavipes</name>
    <name type="common">Golden silk orbweaver</name>
    <name type="synonym">Nephila clavipes</name>
    <dbReference type="NCBI Taxonomy" id="2585209"/>
    <lineage>
        <taxon>Eukaryota</taxon>
        <taxon>Metazoa</taxon>
        <taxon>Ecdysozoa</taxon>
        <taxon>Arthropoda</taxon>
        <taxon>Chelicerata</taxon>
        <taxon>Arachnida</taxon>
        <taxon>Araneae</taxon>
        <taxon>Araneomorphae</taxon>
        <taxon>Entelegynae</taxon>
        <taxon>Araneoidea</taxon>
        <taxon>Nephilidae</taxon>
        <taxon>Trichonephila</taxon>
    </lineage>
</organism>
<reference evidence="1" key="1">
    <citation type="submission" date="2020-08" db="EMBL/GenBank/DDBJ databases">
        <title>Multicomponent nature underlies the extraordinary mechanical properties of spider dragline silk.</title>
        <authorList>
            <person name="Kono N."/>
            <person name="Nakamura H."/>
            <person name="Mori M."/>
            <person name="Yoshida Y."/>
            <person name="Ohtoshi R."/>
            <person name="Malay A.D."/>
            <person name="Moran D.A.P."/>
            <person name="Tomita M."/>
            <person name="Numata K."/>
            <person name="Arakawa K."/>
        </authorList>
    </citation>
    <scope>NUCLEOTIDE SEQUENCE</scope>
</reference>
<proteinExistence type="predicted"/>
<name>A0A8X6S3F7_TRICX</name>
<accession>A0A8X6S3F7</accession>
<sequence>MKQSSMSLKLFAADAAIPRTSNSPRMVENKPKEQRRAYYFREPTVMEKVKAANGLYREFISDIASILFSSPLDVAMIGKTFVVVQFRFNSPFQATKNRLERTPINFPTTFII</sequence>
<dbReference type="EMBL" id="BMAU01021257">
    <property type="protein sequence ID" value="GFY06119.1"/>
    <property type="molecule type" value="Genomic_DNA"/>
</dbReference>
<dbReference type="AlphaFoldDB" id="A0A8X6S3F7"/>
<dbReference type="Proteomes" id="UP000887159">
    <property type="component" value="Unassembled WGS sequence"/>
</dbReference>
<keyword evidence="2" id="KW-1185">Reference proteome</keyword>
<comment type="caution">
    <text evidence="1">The sequence shown here is derived from an EMBL/GenBank/DDBJ whole genome shotgun (WGS) entry which is preliminary data.</text>
</comment>
<gene>
    <name evidence="1" type="ORF">TNCV_3107981</name>
</gene>
<protein>
    <submittedName>
        <fullName evidence="1">Uncharacterized protein</fullName>
    </submittedName>
</protein>
<evidence type="ECO:0000313" key="1">
    <source>
        <dbReference type="EMBL" id="GFY06119.1"/>
    </source>
</evidence>
<evidence type="ECO:0000313" key="2">
    <source>
        <dbReference type="Proteomes" id="UP000887159"/>
    </source>
</evidence>